<dbReference type="InterPro" id="IPR029063">
    <property type="entry name" value="SAM-dependent_MTases_sf"/>
</dbReference>
<dbReference type="CDD" id="cd02440">
    <property type="entry name" value="AdoMet_MTases"/>
    <property type="match status" value="1"/>
</dbReference>
<proteinExistence type="predicted"/>
<dbReference type="GO" id="GO:0032259">
    <property type="term" value="P:methylation"/>
    <property type="evidence" value="ECO:0007669"/>
    <property type="project" value="UniProtKB-KW"/>
</dbReference>
<accession>W7YG56</accession>
<dbReference type="STRING" id="1236976.JCM16418_492"/>
<dbReference type="eggNOG" id="COG2227">
    <property type="taxonomic scope" value="Bacteria"/>
</dbReference>
<organism evidence="1 2">
    <name type="scientific">Paenibacillus pini JCM 16418</name>
    <dbReference type="NCBI Taxonomy" id="1236976"/>
    <lineage>
        <taxon>Bacteria</taxon>
        <taxon>Bacillati</taxon>
        <taxon>Bacillota</taxon>
        <taxon>Bacilli</taxon>
        <taxon>Bacillales</taxon>
        <taxon>Paenibacillaceae</taxon>
        <taxon>Paenibacillus</taxon>
    </lineage>
</organism>
<evidence type="ECO:0000313" key="1">
    <source>
        <dbReference type="EMBL" id="GAF06533.1"/>
    </source>
</evidence>
<gene>
    <name evidence="1" type="ORF">JCM16418_492</name>
</gene>
<keyword evidence="1" id="KW-0808">Transferase</keyword>
<keyword evidence="2" id="KW-1185">Reference proteome</keyword>
<dbReference type="SUPFAM" id="SSF53335">
    <property type="entry name" value="S-adenosyl-L-methionine-dependent methyltransferases"/>
    <property type="match status" value="1"/>
</dbReference>
<keyword evidence="1" id="KW-0489">Methyltransferase</keyword>
<dbReference type="Proteomes" id="UP000019364">
    <property type="component" value="Unassembled WGS sequence"/>
</dbReference>
<evidence type="ECO:0000313" key="2">
    <source>
        <dbReference type="Proteomes" id="UP000019364"/>
    </source>
</evidence>
<dbReference type="EMBL" id="BAVZ01000001">
    <property type="protein sequence ID" value="GAF06533.1"/>
    <property type="molecule type" value="Genomic_DNA"/>
</dbReference>
<reference evidence="1 2" key="1">
    <citation type="journal article" date="2014" name="Genome Announc.">
        <title>Draft Genome Sequence of Paenibacillus pini JCM 16418T, Isolated from the Rhizosphere of Pine Tree.</title>
        <authorList>
            <person name="Yuki M."/>
            <person name="Oshima K."/>
            <person name="Suda W."/>
            <person name="Oshida Y."/>
            <person name="Kitamura K."/>
            <person name="Iida Y."/>
            <person name="Hattori M."/>
            <person name="Ohkuma M."/>
        </authorList>
    </citation>
    <scope>NUCLEOTIDE SEQUENCE [LARGE SCALE GENOMIC DNA]</scope>
    <source>
        <strain evidence="1 2">JCM 16418</strain>
    </source>
</reference>
<comment type="caution">
    <text evidence="1">The sequence shown here is derived from an EMBL/GenBank/DDBJ whole genome shotgun (WGS) entry which is preliminary data.</text>
</comment>
<dbReference type="RefSeq" id="WP_036645642.1">
    <property type="nucleotide sequence ID" value="NZ_BAVZ01000001.1"/>
</dbReference>
<dbReference type="GO" id="GO:0008168">
    <property type="term" value="F:methyltransferase activity"/>
    <property type="evidence" value="ECO:0007669"/>
    <property type="project" value="UniProtKB-KW"/>
</dbReference>
<name>W7YG56_9BACL</name>
<dbReference type="AlphaFoldDB" id="W7YG56"/>
<dbReference type="Gene3D" id="3.40.50.150">
    <property type="entry name" value="Vaccinia Virus protein VP39"/>
    <property type="match status" value="1"/>
</dbReference>
<sequence>MSCPLCQSEHTEPFAAYPRHSLMLCSRCDFMYQTNQEQLHIQSLVSEIYNDEWIHMREKYTQSTFLDHALFNTLLLDMFTPRKGTLLEIGSGTAEFLYTAQSAGWKVTGIEPSVVSCQYAYKKYGLSLIQGIWHRDLKQELEPFDAIALWHVLEHMPHPVDLLIELREILKPDGFLFISIPNKNSFTNETLGARSPLYTEYDHLYHYSDQSLRLLLELAGYTVKSLFSRQLPNGLEQLIQANPNYDMHTFEETMSLLTKLQAQQRGHELCCVVQKTTLPHGNNEDCEGVSNP</sequence>
<dbReference type="OrthoDB" id="183314at2"/>
<dbReference type="PANTHER" id="PTHR43861">
    <property type="entry name" value="TRANS-ACONITATE 2-METHYLTRANSFERASE-RELATED"/>
    <property type="match status" value="1"/>
</dbReference>
<protein>
    <submittedName>
        <fullName evidence="1">Methyltransferase type 12</fullName>
    </submittedName>
</protein>
<dbReference type="Pfam" id="PF13489">
    <property type="entry name" value="Methyltransf_23"/>
    <property type="match status" value="1"/>
</dbReference>